<sequence>MNKKIVPIIIAVIIVAGAGGFFGGIKYGQSKKTSTNNPMPRNFQLNNDQTQRGMGGIRSNANFIAGSVIAKDDKSLTIKLPDGGSKIIFYSVSTEIMKTATGTLEELKVGDTVMASGTANQDGSITAQSIQLRPEMPSMSAN</sequence>
<keyword evidence="1" id="KW-1133">Transmembrane helix</keyword>
<protein>
    <recommendedName>
        <fullName evidence="2">DUF5666 domain-containing protein</fullName>
    </recommendedName>
</protein>
<dbReference type="Proteomes" id="UP000179136">
    <property type="component" value="Unassembled WGS sequence"/>
</dbReference>
<evidence type="ECO:0000259" key="2">
    <source>
        <dbReference type="Pfam" id="PF18914"/>
    </source>
</evidence>
<name>A0A1F6FNZ6_9BACT</name>
<evidence type="ECO:0000313" key="4">
    <source>
        <dbReference type="Proteomes" id="UP000179136"/>
    </source>
</evidence>
<keyword evidence="1" id="KW-0472">Membrane</keyword>
<evidence type="ECO:0000313" key="3">
    <source>
        <dbReference type="EMBL" id="OGG87587.1"/>
    </source>
</evidence>
<feature type="transmembrane region" description="Helical" evidence="1">
    <location>
        <begin position="6"/>
        <end position="25"/>
    </location>
</feature>
<dbReference type="Pfam" id="PF18914">
    <property type="entry name" value="DUF5666"/>
    <property type="match status" value="1"/>
</dbReference>
<comment type="caution">
    <text evidence="3">The sequence shown here is derived from an EMBL/GenBank/DDBJ whole genome shotgun (WGS) entry which is preliminary data.</text>
</comment>
<dbReference type="AlphaFoldDB" id="A0A1F6FNZ6"/>
<feature type="domain" description="DUF5666" evidence="2">
    <location>
        <begin position="66"/>
        <end position="130"/>
    </location>
</feature>
<accession>A0A1F6FNZ6</accession>
<dbReference type="EMBL" id="MFMW01000005">
    <property type="protein sequence ID" value="OGG87587.1"/>
    <property type="molecule type" value="Genomic_DNA"/>
</dbReference>
<proteinExistence type="predicted"/>
<dbReference type="InterPro" id="IPR043724">
    <property type="entry name" value="DUF5666"/>
</dbReference>
<keyword evidence="1" id="KW-0812">Transmembrane</keyword>
<dbReference type="STRING" id="1798561.A3B87_00515"/>
<organism evidence="3 4">
    <name type="scientific">Candidatus Kuenenbacteria bacterium RIFCSPHIGHO2_02_FULL_39_13</name>
    <dbReference type="NCBI Taxonomy" id="1798561"/>
    <lineage>
        <taxon>Bacteria</taxon>
        <taxon>Candidatus Kueneniibacteriota</taxon>
    </lineage>
</organism>
<evidence type="ECO:0000256" key="1">
    <source>
        <dbReference type="SAM" id="Phobius"/>
    </source>
</evidence>
<gene>
    <name evidence="3" type="ORF">A3B87_00515</name>
</gene>
<reference evidence="3 4" key="1">
    <citation type="journal article" date="2016" name="Nat. Commun.">
        <title>Thousands of microbial genomes shed light on interconnected biogeochemical processes in an aquifer system.</title>
        <authorList>
            <person name="Anantharaman K."/>
            <person name="Brown C.T."/>
            <person name="Hug L.A."/>
            <person name="Sharon I."/>
            <person name="Castelle C.J."/>
            <person name="Probst A.J."/>
            <person name="Thomas B.C."/>
            <person name="Singh A."/>
            <person name="Wilkins M.J."/>
            <person name="Karaoz U."/>
            <person name="Brodie E.L."/>
            <person name="Williams K.H."/>
            <person name="Hubbard S.S."/>
            <person name="Banfield J.F."/>
        </authorList>
    </citation>
    <scope>NUCLEOTIDE SEQUENCE [LARGE SCALE GENOMIC DNA]</scope>
</reference>